<dbReference type="InterPro" id="IPR050789">
    <property type="entry name" value="Diverse_Enzym_Activities"/>
</dbReference>
<dbReference type="PANTHER" id="PTHR43283:SF3">
    <property type="entry name" value="BETA-LACTAMASE FAMILY PROTEIN (AFU_ORTHOLOGUE AFUA_5G07500)"/>
    <property type="match status" value="1"/>
</dbReference>
<organism evidence="2">
    <name type="scientific">marine metagenome</name>
    <dbReference type="NCBI Taxonomy" id="408172"/>
    <lineage>
        <taxon>unclassified sequences</taxon>
        <taxon>metagenomes</taxon>
        <taxon>ecological metagenomes</taxon>
    </lineage>
</organism>
<proteinExistence type="predicted"/>
<dbReference type="Pfam" id="PF00144">
    <property type="entry name" value="Beta-lactamase"/>
    <property type="match status" value="1"/>
</dbReference>
<sequence length="102" mass="11213">VTSEPTGPGDAAGFDPDRLQRVADFTRALVDDGHLVGTDVLVARHGRVALRSMAGMADRERNVPVADDSLWRIYSMTKPITSVVVMQLVDEGRLRLRDPLSR</sequence>
<feature type="domain" description="Beta-lactamase-related" evidence="1">
    <location>
        <begin position="23"/>
        <end position="102"/>
    </location>
</feature>
<dbReference type="EMBL" id="UINC01217459">
    <property type="protein sequence ID" value="SVE44064.1"/>
    <property type="molecule type" value="Genomic_DNA"/>
</dbReference>
<dbReference type="PANTHER" id="PTHR43283">
    <property type="entry name" value="BETA-LACTAMASE-RELATED"/>
    <property type="match status" value="1"/>
</dbReference>
<gene>
    <name evidence="2" type="ORF">METZ01_LOCUS496918</name>
</gene>
<protein>
    <recommendedName>
        <fullName evidence="1">Beta-lactamase-related domain-containing protein</fullName>
    </recommendedName>
</protein>
<name>A0A383DIC0_9ZZZZ</name>
<reference evidence="2" key="1">
    <citation type="submission" date="2018-05" db="EMBL/GenBank/DDBJ databases">
        <authorList>
            <person name="Lanie J.A."/>
            <person name="Ng W.-L."/>
            <person name="Kazmierczak K.M."/>
            <person name="Andrzejewski T.M."/>
            <person name="Davidsen T.M."/>
            <person name="Wayne K.J."/>
            <person name="Tettelin H."/>
            <person name="Glass J.I."/>
            <person name="Rusch D."/>
            <person name="Podicherti R."/>
            <person name="Tsui H.-C.T."/>
            <person name="Winkler M.E."/>
        </authorList>
    </citation>
    <scope>NUCLEOTIDE SEQUENCE</scope>
</reference>
<evidence type="ECO:0000313" key="2">
    <source>
        <dbReference type="EMBL" id="SVE44064.1"/>
    </source>
</evidence>
<feature type="non-terminal residue" evidence="2">
    <location>
        <position position="1"/>
    </location>
</feature>
<dbReference type="AlphaFoldDB" id="A0A383DIC0"/>
<dbReference type="InterPro" id="IPR001466">
    <property type="entry name" value="Beta-lactam-related"/>
</dbReference>
<dbReference type="SUPFAM" id="SSF56601">
    <property type="entry name" value="beta-lactamase/transpeptidase-like"/>
    <property type="match status" value="1"/>
</dbReference>
<accession>A0A383DIC0</accession>
<dbReference type="InterPro" id="IPR012338">
    <property type="entry name" value="Beta-lactam/transpept-like"/>
</dbReference>
<evidence type="ECO:0000259" key="1">
    <source>
        <dbReference type="Pfam" id="PF00144"/>
    </source>
</evidence>
<feature type="non-terminal residue" evidence="2">
    <location>
        <position position="102"/>
    </location>
</feature>
<dbReference type="Gene3D" id="3.40.710.10">
    <property type="entry name" value="DD-peptidase/beta-lactamase superfamily"/>
    <property type="match status" value="1"/>
</dbReference>